<protein>
    <submittedName>
        <fullName evidence="2">Uncharacterized protein</fullName>
    </submittedName>
</protein>
<name>A0A4Y2MA15_ARAVE</name>
<accession>A0A4Y2MA15</accession>
<dbReference type="EMBL" id="BGPR01121814">
    <property type="protein sequence ID" value="GBN22497.1"/>
    <property type="molecule type" value="Genomic_DNA"/>
</dbReference>
<evidence type="ECO:0000313" key="3">
    <source>
        <dbReference type="EMBL" id="GBN22501.1"/>
    </source>
</evidence>
<dbReference type="EMBL" id="BGPR01121815">
    <property type="protein sequence ID" value="GBN22501.1"/>
    <property type="molecule type" value="Genomic_DNA"/>
</dbReference>
<feature type="region of interest" description="Disordered" evidence="1">
    <location>
        <begin position="80"/>
        <end position="103"/>
    </location>
</feature>
<proteinExistence type="predicted"/>
<evidence type="ECO:0000313" key="6">
    <source>
        <dbReference type="Proteomes" id="UP000499080"/>
    </source>
</evidence>
<keyword evidence="6" id="KW-1185">Reference proteome</keyword>
<sequence>MFGNLRKPTNCLYHEIRQMHFSEHISVFNTLTPKPPGTGHATSIPVGRLSTGCCSEREEKAVRRVVIKGTLRGEMKGLPFISPTTCSKEKRGNGADETIPQIN</sequence>
<comment type="caution">
    <text evidence="2">The sequence shown here is derived from an EMBL/GenBank/DDBJ whole genome shotgun (WGS) entry which is preliminary data.</text>
</comment>
<evidence type="ECO:0000313" key="2">
    <source>
        <dbReference type="EMBL" id="GBN22497.1"/>
    </source>
</evidence>
<reference evidence="2 6" key="1">
    <citation type="journal article" date="2019" name="Sci. Rep.">
        <title>Orb-weaving spider Araneus ventricosus genome elucidates the spidroin gene catalogue.</title>
        <authorList>
            <person name="Kono N."/>
            <person name="Nakamura H."/>
            <person name="Ohtoshi R."/>
            <person name="Moran D.A.P."/>
            <person name="Shinohara A."/>
            <person name="Yoshida Y."/>
            <person name="Fujiwara M."/>
            <person name="Mori M."/>
            <person name="Tomita M."/>
            <person name="Arakawa K."/>
        </authorList>
    </citation>
    <scope>NUCLEOTIDE SEQUENCE [LARGE SCALE GENOMIC DNA]</scope>
</reference>
<dbReference type="EMBL" id="BGPR01121817">
    <property type="protein sequence ID" value="GBN22508.1"/>
    <property type="molecule type" value="Genomic_DNA"/>
</dbReference>
<gene>
    <name evidence="5" type="ORF">AVEN_155387_1</name>
    <name evidence="2" type="ORF">AVEN_256722_1</name>
    <name evidence="3" type="ORF">AVEN_260313_1</name>
    <name evidence="4" type="ORF">AVEN_26666_1</name>
</gene>
<dbReference type="EMBL" id="BGPR01121829">
    <property type="protein sequence ID" value="GBN22534.1"/>
    <property type="molecule type" value="Genomic_DNA"/>
</dbReference>
<organism evidence="2 6">
    <name type="scientific">Araneus ventricosus</name>
    <name type="common">Orbweaver spider</name>
    <name type="synonym">Epeira ventricosa</name>
    <dbReference type="NCBI Taxonomy" id="182803"/>
    <lineage>
        <taxon>Eukaryota</taxon>
        <taxon>Metazoa</taxon>
        <taxon>Ecdysozoa</taxon>
        <taxon>Arthropoda</taxon>
        <taxon>Chelicerata</taxon>
        <taxon>Arachnida</taxon>
        <taxon>Araneae</taxon>
        <taxon>Araneomorphae</taxon>
        <taxon>Entelegynae</taxon>
        <taxon>Araneoidea</taxon>
        <taxon>Araneidae</taxon>
        <taxon>Araneus</taxon>
    </lineage>
</organism>
<dbReference type="AlphaFoldDB" id="A0A4Y2MA15"/>
<evidence type="ECO:0000313" key="5">
    <source>
        <dbReference type="EMBL" id="GBN22534.1"/>
    </source>
</evidence>
<evidence type="ECO:0000256" key="1">
    <source>
        <dbReference type="SAM" id="MobiDB-lite"/>
    </source>
</evidence>
<dbReference type="Proteomes" id="UP000499080">
    <property type="component" value="Unassembled WGS sequence"/>
</dbReference>
<evidence type="ECO:0000313" key="4">
    <source>
        <dbReference type="EMBL" id="GBN22508.1"/>
    </source>
</evidence>